<sequence>MATPISSVKRADAEAVGKAFLVALNTSDTKIDTSPWNAADRAAVLASSSYAATLRQQSVAAPGAAWNAMEAAKGYTSAKVTLVPSNDPLPSTPTDAYLTYEVTVTTHGAKADPQKSSVFMHLHRANASSDWQVVSSDSTYE</sequence>
<dbReference type="EMBL" id="CP043032">
    <property type="protein sequence ID" value="QEH94794.1"/>
    <property type="molecule type" value="Genomic_DNA"/>
</dbReference>
<organism evidence="1 2">
    <name type="scientific">Dermacoccus abyssi</name>
    <dbReference type="NCBI Taxonomy" id="322596"/>
    <lineage>
        <taxon>Bacteria</taxon>
        <taxon>Bacillati</taxon>
        <taxon>Actinomycetota</taxon>
        <taxon>Actinomycetes</taxon>
        <taxon>Micrococcales</taxon>
        <taxon>Dermacoccaceae</taxon>
        <taxon>Dermacoccus</taxon>
    </lineage>
</organism>
<geneLocation type="plasmid" evidence="1 2">
    <name>unnamed</name>
</geneLocation>
<evidence type="ECO:0000313" key="2">
    <source>
        <dbReference type="Proteomes" id="UP000323565"/>
    </source>
</evidence>
<gene>
    <name evidence="1" type="ORF">FV141_14320</name>
</gene>
<name>A0ABX5ZDP1_9MICO</name>
<accession>A0ABX5ZDP1</accession>
<reference evidence="1 2" key="1">
    <citation type="submission" date="2019-08" db="EMBL/GenBank/DDBJ databases">
        <title>Dermacoccus abyssi strain HZAU 226, whole genome Nanopore sequencing project.</title>
        <authorList>
            <person name="Guo A."/>
            <person name="Zhang X."/>
            <person name="Ruan Y."/>
            <person name="Liu W."/>
            <person name="Chen Q."/>
            <person name="Gu L."/>
        </authorList>
    </citation>
    <scope>NUCLEOTIDE SEQUENCE [LARGE SCALE GENOMIC DNA]</scope>
    <source>
        <strain evidence="1 2">HZAU 226</strain>
        <plasmid evidence="1 2">unnamed</plasmid>
    </source>
</reference>
<evidence type="ECO:0008006" key="3">
    <source>
        <dbReference type="Google" id="ProtNLM"/>
    </source>
</evidence>
<evidence type="ECO:0000313" key="1">
    <source>
        <dbReference type="EMBL" id="QEH94794.1"/>
    </source>
</evidence>
<dbReference type="Proteomes" id="UP000323565">
    <property type="component" value="Plasmid unnamed"/>
</dbReference>
<keyword evidence="2" id="KW-1185">Reference proteome</keyword>
<keyword evidence="1" id="KW-0614">Plasmid</keyword>
<protein>
    <recommendedName>
        <fullName evidence="3">DUF4019 domain-containing protein</fullName>
    </recommendedName>
</protein>
<proteinExistence type="predicted"/>